<dbReference type="SUPFAM" id="SSF81573">
    <property type="entry name" value="F1F0 ATP synthase subunit B, membrane domain"/>
    <property type="match status" value="1"/>
</dbReference>
<keyword evidence="15" id="KW-0175">Coiled coil</keyword>
<name>A0A7G9T6V4_9LACO</name>
<dbReference type="KEGG" id="wdi:H9L19_02920"/>
<comment type="subcellular location">
    <subcellularLocation>
        <location evidence="13">Cell membrane</location>
        <topology evidence="13">Single-pass membrane protein</topology>
    </subcellularLocation>
    <subcellularLocation>
        <location evidence="12">Endomembrane system</location>
        <topology evidence="12">Single-pass membrane protein</topology>
    </subcellularLocation>
</comment>
<comment type="similarity">
    <text evidence="1 13 14">Belongs to the ATPase B chain family.</text>
</comment>
<evidence type="ECO:0000256" key="1">
    <source>
        <dbReference type="ARBA" id="ARBA00005513"/>
    </source>
</evidence>
<evidence type="ECO:0000256" key="3">
    <source>
        <dbReference type="ARBA" id="ARBA00022475"/>
    </source>
</evidence>
<keyword evidence="4 13" id="KW-0138">CF(0)</keyword>
<evidence type="ECO:0000256" key="12">
    <source>
        <dbReference type="ARBA" id="ARBA00037847"/>
    </source>
</evidence>
<protein>
    <recommendedName>
        <fullName evidence="13">ATP synthase subunit b</fullName>
    </recommendedName>
    <alternativeName>
        <fullName evidence="13">ATP synthase F(0) sector subunit b</fullName>
    </alternativeName>
    <alternativeName>
        <fullName evidence="13">ATPase subunit I</fullName>
    </alternativeName>
    <alternativeName>
        <fullName evidence="13">F-type ATPase subunit b</fullName>
        <shortName evidence="13">F-ATPase subunit b</shortName>
    </alternativeName>
</protein>
<dbReference type="EMBL" id="CP060724">
    <property type="protein sequence ID" value="QNN75829.1"/>
    <property type="molecule type" value="Genomic_DNA"/>
</dbReference>
<comment type="function">
    <text evidence="13">Component of the F(0) channel, it forms part of the peripheral stalk, linking F(1) to F(0).</text>
</comment>
<dbReference type="Pfam" id="PF00430">
    <property type="entry name" value="ATP-synt_B"/>
    <property type="match status" value="1"/>
</dbReference>
<evidence type="ECO:0000256" key="11">
    <source>
        <dbReference type="ARBA" id="ARBA00025198"/>
    </source>
</evidence>
<dbReference type="GO" id="GO:0046933">
    <property type="term" value="F:proton-transporting ATP synthase activity, rotational mechanism"/>
    <property type="evidence" value="ECO:0007669"/>
    <property type="project" value="UniProtKB-UniRule"/>
</dbReference>
<evidence type="ECO:0000256" key="14">
    <source>
        <dbReference type="RuleBase" id="RU003848"/>
    </source>
</evidence>
<evidence type="ECO:0000256" key="15">
    <source>
        <dbReference type="SAM" id="Coils"/>
    </source>
</evidence>
<comment type="function">
    <text evidence="11 13">F(1)F(0) ATP synthase produces ATP from ADP in the presence of a proton or sodium gradient. F-type ATPases consist of two structural domains, F(1) containing the extramembraneous catalytic core and F(0) containing the membrane proton channel, linked together by a central stalk and a peripheral stalk. During catalysis, ATP synthesis in the catalytic domain of F(1) is coupled via a rotary mechanism of the central stalk subunits to proton translocation.</text>
</comment>
<gene>
    <name evidence="13 16" type="primary">atpF</name>
    <name evidence="16" type="ORF">H9L19_02920</name>
</gene>
<evidence type="ECO:0000313" key="17">
    <source>
        <dbReference type="Proteomes" id="UP000515800"/>
    </source>
</evidence>
<reference evidence="16 17" key="1">
    <citation type="submission" date="2020-08" db="EMBL/GenBank/DDBJ databases">
        <title>Genome sequence of Weissella diestrammenae KACC 16890T.</title>
        <authorList>
            <person name="Hyun D.-W."/>
            <person name="Bae J.-W."/>
        </authorList>
    </citation>
    <scope>NUCLEOTIDE SEQUENCE [LARGE SCALE GENOMIC DNA]</scope>
    <source>
        <strain evidence="16 17">KACC 16890</strain>
    </source>
</reference>
<dbReference type="InterPro" id="IPR005864">
    <property type="entry name" value="ATP_synth_F0_bsu_bac"/>
</dbReference>
<feature type="coiled-coil region" evidence="15">
    <location>
        <begin position="42"/>
        <end position="123"/>
    </location>
</feature>
<sequence length="171" mass="18654">MLNGILLAGASEQLALGNLVFVLLSFVVLLFFIGKFAWKPVVKIMQDRADKIANDLDSAEQAKSEAEQLAEKRTAELQATQAQATTIINNAKETADQRGEDIIAEAKQNADSLKVKANAEIDQERVEAMASVKNDVAELSVSIAQKIIQKELKLDDQKALIDAYIGELEAK</sequence>
<dbReference type="GO" id="GO:0045259">
    <property type="term" value="C:proton-transporting ATP synthase complex"/>
    <property type="evidence" value="ECO:0007669"/>
    <property type="project" value="UniProtKB-KW"/>
</dbReference>
<keyword evidence="5 13" id="KW-0812">Transmembrane</keyword>
<dbReference type="GO" id="GO:0012505">
    <property type="term" value="C:endomembrane system"/>
    <property type="evidence" value="ECO:0007669"/>
    <property type="project" value="UniProtKB-SubCell"/>
</dbReference>
<proteinExistence type="inferred from homology"/>
<keyword evidence="17" id="KW-1185">Reference proteome</keyword>
<evidence type="ECO:0000256" key="13">
    <source>
        <dbReference type="HAMAP-Rule" id="MF_01398"/>
    </source>
</evidence>
<evidence type="ECO:0000256" key="10">
    <source>
        <dbReference type="ARBA" id="ARBA00023310"/>
    </source>
</evidence>
<dbReference type="PANTHER" id="PTHR33445">
    <property type="entry name" value="ATP SYNTHASE SUBUNIT B', CHLOROPLASTIC"/>
    <property type="match status" value="1"/>
</dbReference>
<dbReference type="CDD" id="cd06503">
    <property type="entry name" value="ATP-synt_Fo_b"/>
    <property type="match status" value="1"/>
</dbReference>
<keyword evidence="3 13" id="KW-1003">Cell membrane</keyword>
<keyword evidence="7 13" id="KW-1133">Transmembrane helix</keyword>
<dbReference type="PANTHER" id="PTHR33445:SF1">
    <property type="entry name" value="ATP SYNTHASE SUBUNIT B"/>
    <property type="match status" value="1"/>
</dbReference>
<comment type="subunit">
    <text evidence="13">F-type ATPases have 2 components, F(1) - the catalytic core - and F(0) - the membrane proton channel. F(1) has five subunits: alpha(3), beta(3), gamma(1), delta(1), epsilon(1). F(0) has three main subunits: a(1), b(2) and c(10-14). The alpha and beta chains form an alternating ring which encloses part of the gamma chain. F(1) is attached to F(0) by a central stalk formed by the gamma and epsilon chains, while a peripheral stalk is formed by the delta and b chains.</text>
</comment>
<feature type="transmembrane region" description="Helical" evidence="13">
    <location>
        <begin position="15"/>
        <end position="38"/>
    </location>
</feature>
<accession>A0A7G9T6V4</accession>
<evidence type="ECO:0000256" key="5">
    <source>
        <dbReference type="ARBA" id="ARBA00022692"/>
    </source>
</evidence>
<keyword evidence="9 13" id="KW-0472">Membrane</keyword>
<dbReference type="AlphaFoldDB" id="A0A7G9T6V4"/>
<dbReference type="InterPro" id="IPR028987">
    <property type="entry name" value="ATP_synth_B-like_membr_sf"/>
</dbReference>
<dbReference type="GO" id="GO:0005886">
    <property type="term" value="C:plasma membrane"/>
    <property type="evidence" value="ECO:0007669"/>
    <property type="project" value="UniProtKB-SubCell"/>
</dbReference>
<dbReference type="RefSeq" id="WP_187529657.1">
    <property type="nucleotide sequence ID" value="NZ_CP060724.1"/>
</dbReference>
<evidence type="ECO:0000256" key="9">
    <source>
        <dbReference type="ARBA" id="ARBA00023136"/>
    </source>
</evidence>
<keyword evidence="6 13" id="KW-0375">Hydrogen ion transport</keyword>
<keyword evidence="8 13" id="KW-0406">Ion transport</keyword>
<dbReference type="GO" id="GO:0046961">
    <property type="term" value="F:proton-transporting ATPase activity, rotational mechanism"/>
    <property type="evidence" value="ECO:0007669"/>
    <property type="project" value="TreeGrafter"/>
</dbReference>
<keyword evidence="2 13" id="KW-0813">Transport</keyword>
<organism evidence="16 17">
    <name type="scientific">Weissella diestrammenae</name>
    <dbReference type="NCBI Taxonomy" id="1162633"/>
    <lineage>
        <taxon>Bacteria</taxon>
        <taxon>Bacillati</taxon>
        <taxon>Bacillota</taxon>
        <taxon>Bacilli</taxon>
        <taxon>Lactobacillales</taxon>
        <taxon>Lactobacillaceae</taxon>
        <taxon>Weissella</taxon>
    </lineage>
</organism>
<dbReference type="HAMAP" id="MF_01398">
    <property type="entry name" value="ATP_synth_b_bprime"/>
    <property type="match status" value="1"/>
</dbReference>
<dbReference type="Proteomes" id="UP000515800">
    <property type="component" value="Chromosome"/>
</dbReference>
<dbReference type="Gene3D" id="6.10.250.1580">
    <property type="match status" value="1"/>
</dbReference>
<keyword evidence="10 13" id="KW-0066">ATP synthesis</keyword>
<evidence type="ECO:0000313" key="16">
    <source>
        <dbReference type="EMBL" id="QNN75829.1"/>
    </source>
</evidence>
<evidence type="ECO:0000256" key="8">
    <source>
        <dbReference type="ARBA" id="ARBA00023065"/>
    </source>
</evidence>
<evidence type="ECO:0000256" key="7">
    <source>
        <dbReference type="ARBA" id="ARBA00022989"/>
    </source>
</evidence>
<evidence type="ECO:0000256" key="2">
    <source>
        <dbReference type="ARBA" id="ARBA00022448"/>
    </source>
</evidence>
<evidence type="ECO:0000256" key="6">
    <source>
        <dbReference type="ARBA" id="ARBA00022781"/>
    </source>
</evidence>
<dbReference type="InterPro" id="IPR002146">
    <property type="entry name" value="ATP_synth_b/b'su_bac/chlpt"/>
</dbReference>
<dbReference type="InterPro" id="IPR050059">
    <property type="entry name" value="ATP_synthase_B_chain"/>
</dbReference>
<dbReference type="NCBIfam" id="TIGR01144">
    <property type="entry name" value="ATP_synt_b"/>
    <property type="match status" value="1"/>
</dbReference>
<evidence type="ECO:0000256" key="4">
    <source>
        <dbReference type="ARBA" id="ARBA00022547"/>
    </source>
</evidence>